<dbReference type="PRINTS" id="PR00111">
    <property type="entry name" value="ABHYDROLASE"/>
</dbReference>
<evidence type="ECO:0000313" key="2">
    <source>
        <dbReference type="EMBL" id="KUI12491.1"/>
    </source>
</evidence>
<dbReference type="RefSeq" id="WP_064398753.1">
    <property type="nucleotide sequence ID" value="NZ_LQIR01000034.1"/>
</dbReference>
<gene>
    <name evidence="2" type="ORF">AU192_20845</name>
</gene>
<proteinExistence type="predicted"/>
<organism evidence="2 3">
    <name type="scientific">Mycobacterium lehmannii</name>
    <dbReference type="NCBI Taxonomy" id="2048550"/>
    <lineage>
        <taxon>Bacteria</taxon>
        <taxon>Bacillati</taxon>
        <taxon>Actinomycetota</taxon>
        <taxon>Actinomycetes</taxon>
        <taxon>Mycobacteriales</taxon>
        <taxon>Mycobacteriaceae</taxon>
        <taxon>Mycobacterium</taxon>
    </lineage>
</organism>
<comment type="caution">
    <text evidence="2">The sequence shown here is derived from an EMBL/GenBank/DDBJ whole genome shotgun (WGS) entry which is preliminary data.</text>
</comment>
<dbReference type="InterPro" id="IPR000639">
    <property type="entry name" value="Epox_hydrolase-like"/>
</dbReference>
<dbReference type="GO" id="GO:0016787">
    <property type="term" value="F:hydrolase activity"/>
    <property type="evidence" value="ECO:0007669"/>
    <property type="project" value="UniProtKB-KW"/>
</dbReference>
<dbReference type="PANTHER" id="PTHR43194:SF2">
    <property type="entry name" value="PEROXISOMAL MEMBRANE PROTEIN LPX1"/>
    <property type="match status" value="1"/>
</dbReference>
<dbReference type="PRINTS" id="PR00412">
    <property type="entry name" value="EPOXHYDRLASE"/>
</dbReference>
<keyword evidence="3" id="KW-1185">Reference proteome</keyword>
<dbReference type="Gene3D" id="3.40.50.1820">
    <property type="entry name" value="alpha/beta hydrolase"/>
    <property type="match status" value="1"/>
</dbReference>
<evidence type="ECO:0000313" key="3">
    <source>
        <dbReference type="Proteomes" id="UP000053707"/>
    </source>
</evidence>
<protein>
    <submittedName>
        <fullName evidence="2">Alpha/beta hydrolase</fullName>
    </submittedName>
</protein>
<keyword evidence="2" id="KW-0378">Hydrolase</keyword>
<feature type="domain" description="AB hydrolase-1" evidence="1">
    <location>
        <begin position="27"/>
        <end position="276"/>
    </location>
</feature>
<dbReference type="InterPro" id="IPR029058">
    <property type="entry name" value="AB_hydrolase_fold"/>
</dbReference>
<evidence type="ECO:0000259" key="1">
    <source>
        <dbReference type="Pfam" id="PF00561"/>
    </source>
</evidence>
<sequence>MVRSTVRLSWGPVSYLEWAPERLDAAPTVVLLHGGGVDSASLSWSGVAPRLAAGGYRVLAPDHPGYGDSPQAPWPSTQDRLVGYVGEFVDALALDGYAVGGLSLGGGMTIGHVLDRPEKVTGAMLLASYGFMPRLSEGPLSGLRQTLTWAMVRTGLLRAVSRWSGRSRRAMAWVLPALIGDPAARTPELVDEILSAARADHAFEAFGQWQRDQVRWNRLATDYRDRLATFPRPALIVHGDKDSSVPVAAARAAAELIPVARLEVVAGAAHWVQRDRPDVVVSAMLQFLDTLSAAA</sequence>
<dbReference type="AlphaFoldDB" id="A0A101A3Q4"/>
<dbReference type="InterPro" id="IPR000073">
    <property type="entry name" value="AB_hydrolase_1"/>
</dbReference>
<name>A0A101A3Q4_9MYCO</name>
<dbReference type="EMBL" id="LQIR01000034">
    <property type="protein sequence ID" value="KUI12491.1"/>
    <property type="molecule type" value="Genomic_DNA"/>
</dbReference>
<reference evidence="2 3" key="1">
    <citation type="submission" date="2016-01" db="EMBL/GenBank/DDBJ databases">
        <authorList>
            <consortium name="TB Trials Study Group"/>
            <person name="Sutton G."/>
            <person name="Brinkac L."/>
            <person name="Sanka R."/>
            <person name="Adams M."/>
            <person name="Lau E.L."/>
            <person name="Macaden R."/>
            <person name="Grewal H.M.S."/>
        </authorList>
    </citation>
    <scope>NUCLEOTIDE SEQUENCE [LARGE SCALE GENOMIC DNA]</scope>
    <source>
        <strain evidence="2 3">IS-1744</strain>
    </source>
</reference>
<accession>A0A101A3Q4</accession>
<dbReference type="PANTHER" id="PTHR43194">
    <property type="entry name" value="HYDROLASE ALPHA/BETA FOLD FAMILY"/>
    <property type="match status" value="1"/>
</dbReference>
<dbReference type="InterPro" id="IPR050228">
    <property type="entry name" value="Carboxylesterase_BioH"/>
</dbReference>
<dbReference type="Pfam" id="PF00561">
    <property type="entry name" value="Abhydrolase_1"/>
    <property type="match status" value="1"/>
</dbReference>
<dbReference type="SUPFAM" id="SSF53474">
    <property type="entry name" value="alpha/beta-Hydrolases"/>
    <property type="match status" value="1"/>
</dbReference>
<dbReference type="Proteomes" id="UP000053707">
    <property type="component" value="Unassembled WGS sequence"/>
</dbReference>